<dbReference type="Pfam" id="PF20431">
    <property type="entry name" value="E_motif"/>
    <property type="match status" value="1"/>
</dbReference>
<name>A0AAN8UTA9_9MAGN</name>
<dbReference type="InterPro" id="IPR011990">
    <property type="entry name" value="TPR-like_helical_dom_sf"/>
</dbReference>
<protein>
    <submittedName>
        <fullName evidence="2">E motif</fullName>
    </submittedName>
</protein>
<dbReference type="SUPFAM" id="SSF81383">
    <property type="entry name" value="F-box domain"/>
    <property type="match status" value="1"/>
</dbReference>
<reference evidence="2 3" key="1">
    <citation type="submission" date="2023-12" db="EMBL/GenBank/DDBJ databases">
        <title>A high-quality genome assembly for Dillenia turbinata (Dilleniales).</title>
        <authorList>
            <person name="Chanderbali A."/>
        </authorList>
    </citation>
    <scope>NUCLEOTIDE SEQUENCE [LARGE SCALE GENOMIC DNA]</scope>
    <source>
        <strain evidence="2">LSX21</strain>
        <tissue evidence="2">Leaf</tissue>
    </source>
</reference>
<dbReference type="InterPro" id="IPR001810">
    <property type="entry name" value="F-box_dom"/>
</dbReference>
<dbReference type="Gene3D" id="1.20.1280.50">
    <property type="match status" value="1"/>
</dbReference>
<dbReference type="Gene3D" id="1.25.40.10">
    <property type="entry name" value="Tetratricopeptide repeat domain"/>
    <property type="match status" value="1"/>
</dbReference>
<dbReference type="InterPro" id="IPR036047">
    <property type="entry name" value="F-box-like_dom_sf"/>
</dbReference>
<evidence type="ECO:0000313" key="2">
    <source>
        <dbReference type="EMBL" id="KAK6918769.1"/>
    </source>
</evidence>
<dbReference type="Pfam" id="PF00646">
    <property type="entry name" value="F-box"/>
    <property type="match status" value="1"/>
</dbReference>
<proteinExistence type="predicted"/>
<dbReference type="InterPro" id="IPR046848">
    <property type="entry name" value="E_motif"/>
</dbReference>
<dbReference type="InterPro" id="IPR017451">
    <property type="entry name" value="F-box-assoc_interact_dom"/>
</dbReference>
<dbReference type="SMART" id="SM00256">
    <property type="entry name" value="FBOX"/>
    <property type="match status" value="1"/>
</dbReference>
<dbReference type="PANTHER" id="PTHR31672">
    <property type="entry name" value="BNACNNG10540D PROTEIN"/>
    <property type="match status" value="1"/>
</dbReference>
<evidence type="ECO:0000259" key="1">
    <source>
        <dbReference type="PROSITE" id="PS50181"/>
    </source>
</evidence>
<dbReference type="Proteomes" id="UP001370490">
    <property type="component" value="Unassembled WGS sequence"/>
</dbReference>
<evidence type="ECO:0000313" key="3">
    <source>
        <dbReference type="Proteomes" id="UP001370490"/>
    </source>
</evidence>
<feature type="domain" description="F-box" evidence="1">
    <location>
        <begin position="28"/>
        <end position="73"/>
    </location>
</feature>
<gene>
    <name evidence="2" type="ORF">RJ641_017191</name>
</gene>
<dbReference type="EMBL" id="JBAMMX010000022">
    <property type="protein sequence ID" value="KAK6918769.1"/>
    <property type="molecule type" value="Genomic_DNA"/>
</dbReference>
<accession>A0AAN8UTA9</accession>
<dbReference type="InterPro" id="IPR050796">
    <property type="entry name" value="SCF_F-box_component"/>
</dbReference>
<dbReference type="InterPro" id="IPR006527">
    <property type="entry name" value="F-box-assoc_dom_typ1"/>
</dbReference>
<dbReference type="Pfam" id="PF07734">
    <property type="entry name" value="FBA_1"/>
    <property type="match status" value="1"/>
</dbReference>
<sequence>MEGRKNRRGSGNSKELVCGDGDKLKDCIDVVPEIPIHIIADIVSRLPIKAILRCRCVCKIWRDMISEPHFPKLHVSISLVYCLQRSPRRPPVNVQGPFYMLQLEDLKDCNSDFTIRPNPDYSISEPIIKLIPGYNIPGDASWLVNSCNGMLCFDGTMPFMYICNPVLGEYITIPKPDMSNHVLTSFALGFSPRTDQYKVIRTFKQYLAADNCWEAEIYTLGSGSWTHIGNAPFGLGRLQTNAFLNGTLHWVGYEWKNEIRGFDFGSKQFRIIPAPPNFVITENWLLPCVKVGVLGGFLIMCDAKACSGALEIWMMKDYGVHESWSKMFVIDNIVCDKQVGFRRWRWRNIYEPLCILKSGNILLLHKESNLLSYNPKSREMKHLSSSIYEPGIRAVGIKPTFVSLKDVAEEETFRGRGVILLGSFGFVLLRAGRIEDAVEVVKSIPMEPSGSVWGSLLKCCKLHGNASLAEFVAERFFEVEPNNPGNHVMLSNIYANAGMPRTEFTDLWQVEALNSETQRSKKVWNELMDAIEDAGYVPKPEVVLHNAEEEVKVMWVCGHSE</sequence>
<dbReference type="NCBIfam" id="TIGR01640">
    <property type="entry name" value="F_box_assoc_1"/>
    <property type="match status" value="1"/>
</dbReference>
<dbReference type="PANTHER" id="PTHR31672:SF13">
    <property type="entry name" value="F-BOX PROTEIN CPR30-LIKE"/>
    <property type="match status" value="1"/>
</dbReference>
<comment type="caution">
    <text evidence="2">The sequence shown here is derived from an EMBL/GenBank/DDBJ whole genome shotgun (WGS) entry which is preliminary data.</text>
</comment>
<keyword evidence="3" id="KW-1185">Reference proteome</keyword>
<organism evidence="2 3">
    <name type="scientific">Dillenia turbinata</name>
    <dbReference type="NCBI Taxonomy" id="194707"/>
    <lineage>
        <taxon>Eukaryota</taxon>
        <taxon>Viridiplantae</taxon>
        <taxon>Streptophyta</taxon>
        <taxon>Embryophyta</taxon>
        <taxon>Tracheophyta</taxon>
        <taxon>Spermatophyta</taxon>
        <taxon>Magnoliopsida</taxon>
        <taxon>eudicotyledons</taxon>
        <taxon>Gunneridae</taxon>
        <taxon>Pentapetalae</taxon>
        <taxon>Dilleniales</taxon>
        <taxon>Dilleniaceae</taxon>
        <taxon>Dillenia</taxon>
    </lineage>
</organism>
<dbReference type="CDD" id="cd22157">
    <property type="entry name" value="F-box_AtFBW1-like"/>
    <property type="match status" value="1"/>
</dbReference>
<dbReference type="PROSITE" id="PS50181">
    <property type="entry name" value="FBOX"/>
    <property type="match status" value="1"/>
</dbReference>
<dbReference type="AlphaFoldDB" id="A0AAN8UTA9"/>